<proteinExistence type="predicted"/>
<gene>
    <name evidence="1" type="ORF">BDP81DRAFT_501845</name>
</gene>
<evidence type="ECO:0000313" key="1">
    <source>
        <dbReference type="EMBL" id="KAK1624246.1"/>
    </source>
</evidence>
<accession>A0AAI9ZIY7</accession>
<organism evidence="1 2">
    <name type="scientific">Colletotrichum phormii</name>
    <dbReference type="NCBI Taxonomy" id="359342"/>
    <lineage>
        <taxon>Eukaryota</taxon>
        <taxon>Fungi</taxon>
        <taxon>Dikarya</taxon>
        <taxon>Ascomycota</taxon>
        <taxon>Pezizomycotina</taxon>
        <taxon>Sordariomycetes</taxon>
        <taxon>Hypocreomycetidae</taxon>
        <taxon>Glomerellales</taxon>
        <taxon>Glomerellaceae</taxon>
        <taxon>Colletotrichum</taxon>
        <taxon>Colletotrichum acutatum species complex</taxon>
    </lineage>
</organism>
<comment type="caution">
    <text evidence="1">The sequence shown here is derived from an EMBL/GenBank/DDBJ whole genome shotgun (WGS) entry which is preliminary data.</text>
</comment>
<protein>
    <submittedName>
        <fullName evidence="1">Uncharacterized protein</fullName>
    </submittedName>
</protein>
<dbReference type="RefSeq" id="XP_060440241.1">
    <property type="nucleotide sequence ID" value="XM_060595544.1"/>
</dbReference>
<evidence type="ECO:0000313" key="2">
    <source>
        <dbReference type="Proteomes" id="UP001243989"/>
    </source>
</evidence>
<name>A0AAI9ZIY7_9PEZI</name>
<dbReference type="SUPFAM" id="SSF52047">
    <property type="entry name" value="RNI-like"/>
    <property type="match status" value="1"/>
</dbReference>
<dbReference type="GeneID" id="85480406"/>
<keyword evidence="2" id="KW-1185">Reference proteome</keyword>
<dbReference type="Proteomes" id="UP001243989">
    <property type="component" value="Unassembled WGS sequence"/>
</dbReference>
<sequence length="711" mass="81248">MSQSTPTYQSCLKNSKGSSFRVEKKRVRFNGLDQVRTFQRRSGELTTPPRTPNVSKTGWGFENDDYIVKLHLEQAKIHKRLSRPKAIMDRDFLARLLTPGTELCQLLRQTLYQRRKKKNAYLYRQKNRPSQKQQGRVRGKCRVKKLHWEFAQRVKNRLHQGSHLKQIKADEMSEFSRSIVSYETIPLRLPSSTARSFLPSGDELEEASRRENHSLADIALSRESQSTKSAFHLVPPNPPCRAIIASCHSAIMASMSSLPPEMLGEIAACFQDDTSIGANKDWIADQNTLAILFRVSKSFQSAAQPLLHRKIYLAVRDPVGVSILSLIKVLHHREDLRSRVDQVHIHFEKAYSCRLKRTMNDIRNLGHFARTIGLPSLSTALEECTNSSRLYDTVLSSLLFHQLQGVSQVIISGTYGPDLEDGYEEFDQMDNAWSVLPALLVSPSETPEALLQNLIFLRLDAHISTTMDLSHFHLLACLAPNLENFEGFRFESVPAEAFNAFKKLKHLTLWEAPLVENVSSNQQGNLEIPPGLHSFDYCVRSSWFSDELNISPIKVRRALAQHSDTLIYIYVRFHLESGMEEDGWFDTFGMFKRLEYLSVDPADFARNDQNGSGPNAFIKTLPRSLRSLTFLDHHHSKLQDIEWLADAVQKGDFENLESFTIHVTDEAKDFVYTALGEIWNGIDKPEFVEDEASFCVKIVSPSDTRELWCYW</sequence>
<dbReference type="AlphaFoldDB" id="A0AAI9ZIY7"/>
<dbReference type="EMBL" id="JAHMHQ010000025">
    <property type="protein sequence ID" value="KAK1624246.1"/>
    <property type="molecule type" value="Genomic_DNA"/>
</dbReference>
<reference evidence="1" key="1">
    <citation type="submission" date="2021-06" db="EMBL/GenBank/DDBJ databases">
        <title>Comparative genomics, transcriptomics and evolutionary studies reveal genomic signatures of adaptation to plant cell wall in hemibiotrophic fungi.</title>
        <authorList>
            <consortium name="DOE Joint Genome Institute"/>
            <person name="Baroncelli R."/>
            <person name="Diaz J.F."/>
            <person name="Benocci T."/>
            <person name="Peng M."/>
            <person name="Battaglia E."/>
            <person name="Haridas S."/>
            <person name="Andreopoulos W."/>
            <person name="Labutti K."/>
            <person name="Pangilinan J."/>
            <person name="Floch G.L."/>
            <person name="Makela M.R."/>
            <person name="Henrissat B."/>
            <person name="Grigoriev I.V."/>
            <person name="Crouch J.A."/>
            <person name="De Vries R.P."/>
            <person name="Sukno S.A."/>
            <person name="Thon M.R."/>
        </authorList>
    </citation>
    <scope>NUCLEOTIDE SEQUENCE</scope>
    <source>
        <strain evidence="1">CBS 102054</strain>
    </source>
</reference>